<dbReference type="SMART" id="SM00342">
    <property type="entry name" value="HTH_ARAC"/>
    <property type="match status" value="1"/>
</dbReference>
<evidence type="ECO:0000313" key="8">
    <source>
        <dbReference type="Proteomes" id="UP000822331"/>
    </source>
</evidence>
<name>A0AAE7R5T3_9HYPH</name>
<dbReference type="InterPro" id="IPR009057">
    <property type="entry name" value="Homeodomain-like_sf"/>
</dbReference>
<keyword evidence="8" id="KW-1185">Reference proteome</keyword>
<dbReference type="AlphaFoldDB" id="A0AAE7R5T3"/>
<dbReference type="InterPro" id="IPR037923">
    <property type="entry name" value="HTH-like"/>
</dbReference>
<dbReference type="InterPro" id="IPR050204">
    <property type="entry name" value="AraC_XylS_family_regulators"/>
</dbReference>
<dbReference type="PANTHER" id="PTHR46796:SF2">
    <property type="entry name" value="TRANSCRIPTIONAL REGULATORY PROTEIN"/>
    <property type="match status" value="1"/>
</dbReference>
<evidence type="ECO:0000313" key="7">
    <source>
        <dbReference type="Proteomes" id="UP000663912"/>
    </source>
</evidence>
<evidence type="ECO:0000256" key="2">
    <source>
        <dbReference type="ARBA" id="ARBA00023125"/>
    </source>
</evidence>
<dbReference type="SUPFAM" id="SSF51215">
    <property type="entry name" value="Regulatory protein AraC"/>
    <property type="match status" value="1"/>
</dbReference>
<reference evidence="6" key="2">
    <citation type="submission" date="2020-02" db="EMBL/GenBank/DDBJ databases">
        <title>Unexpected conservation and global transmission of agrobacterial virulence plasmids.</title>
        <authorList>
            <person name="Weisberg A.J."/>
            <person name="Davis E.W. II"/>
            <person name="Tabima J.R."/>
            <person name="Belcher M.S."/>
            <person name="Miller M."/>
            <person name="Kuo C.-H."/>
            <person name="Loper J.E."/>
            <person name="Grunwald N.J."/>
            <person name="Putnam M.L."/>
            <person name="Chang J.H."/>
        </authorList>
    </citation>
    <scope>NUCLEOTIDE SEQUENCE</scope>
    <source>
        <strain evidence="6">W2/73</strain>
    </source>
</reference>
<reference evidence="5 8" key="1">
    <citation type="journal article" date="2020" name="Science">
        <title>Unexpected conservation and global transmission of agrobacterial virulence plasmids.</title>
        <authorList>
            <person name="Weisberg A.J."/>
            <person name="Davis E.W. 2nd"/>
            <person name="Tabima J."/>
            <person name="Belcher M.S."/>
            <person name="Miller M."/>
            <person name="Kuo C.H."/>
            <person name="Loper J.E."/>
            <person name="Grunwald N.J."/>
            <person name="Putnam M.L."/>
            <person name="Chang J.H."/>
        </authorList>
    </citation>
    <scope>NUCLEOTIDE SEQUENCE [LARGE SCALE GENOMIC DNA]</scope>
    <source>
        <strain evidence="5 8">A19/93</strain>
    </source>
</reference>
<dbReference type="Pfam" id="PF12833">
    <property type="entry name" value="HTH_18"/>
    <property type="match status" value="1"/>
</dbReference>
<dbReference type="EMBL" id="JAAMCP010000005">
    <property type="protein sequence ID" value="NTF36586.1"/>
    <property type="molecule type" value="Genomic_DNA"/>
</dbReference>
<dbReference type="RefSeq" id="WP_065698190.1">
    <property type="nucleotide sequence ID" value="NZ_CP049206.1"/>
</dbReference>
<dbReference type="Proteomes" id="UP000663912">
    <property type="component" value="Chromosome 1"/>
</dbReference>
<accession>A0AAE7R5T3</accession>
<dbReference type="Proteomes" id="UP000822331">
    <property type="component" value="Unassembled WGS sequence"/>
</dbReference>
<sequence length="246" mass="28051">METVSVDLRSYAQERPRERHGFVQLVFPVSGQLEIDVCGLQERLSPSRGVLIHRGALHTQQGEGPNRSLIVDMEEAKVSPKILDTFSSSPFIDLNRTTLRLIHHMRQIVQTHDRDLARDSLWARILVENLVEDSPDIKSRLSVLKALVEHEPFMPWSLERMAHQADISVSRLHAIFREQFDQTPHLWLSDIRMEKICTLLVNSTLPIAEIADRAGFSDQTALTRAMKKAMGTTPAAYRRAFSVRPQ</sequence>
<evidence type="ECO:0000256" key="1">
    <source>
        <dbReference type="ARBA" id="ARBA00023015"/>
    </source>
</evidence>
<keyword evidence="2" id="KW-0238">DNA-binding</keyword>
<proteinExistence type="predicted"/>
<dbReference type="InterPro" id="IPR018060">
    <property type="entry name" value="HTH_AraC"/>
</dbReference>
<dbReference type="PROSITE" id="PS01124">
    <property type="entry name" value="HTH_ARAC_FAMILY_2"/>
    <property type="match status" value="1"/>
</dbReference>
<organism evidence="6 7">
    <name type="scientific">Agrobacterium rubi</name>
    <dbReference type="NCBI Taxonomy" id="28099"/>
    <lineage>
        <taxon>Bacteria</taxon>
        <taxon>Pseudomonadati</taxon>
        <taxon>Pseudomonadota</taxon>
        <taxon>Alphaproteobacteria</taxon>
        <taxon>Hyphomicrobiales</taxon>
        <taxon>Rhizobiaceae</taxon>
        <taxon>Rhizobium/Agrobacterium group</taxon>
        <taxon>Agrobacterium</taxon>
    </lineage>
</organism>
<feature type="domain" description="HTH araC/xylS-type" evidence="4">
    <location>
        <begin position="142"/>
        <end position="240"/>
    </location>
</feature>
<keyword evidence="1" id="KW-0805">Transcription regulation</keyword>
<gene>
    <name evidence="5" type="ORF">G6L72_07670</name>
    <name evidence="6" type="ORF">G6M88_00895</name>
</gene>
<evidence type="ECO:0000256" key="3">
    <source>
        <dbReference type="ARBA" id="ARBA00023163"/>
    </source>
</evidence>
<dbReference type="KEGG" id="arui:G6M88_00895"/>
<evidence type="ECO:0000313" key="6">
    <source>
        <dbReference type="EMBL" id="QTF99045.1"/>
    </source>
</evidence>
<dbReference type="GO" id="GO:0043565">
    <property type="term" value="F:sequence-specific DNA binding"/>
    <property type="evidence" value="ECO:0007669"/>
    <property type="project" value="InterPro"/>
</dbReference>
<dbReference type="GO" id="GO:0003700">
    <property type="term" value="F:DNA-binding transcription factor activity"/>
    <property type="evidence" value="ECO:0007669"/>
    <property type="project" value="InterPro"/>
</dbReference>
<dbReference type="Gene3D" id="1.10.10.60">
    <property type="entry name" value="Homeodomain-like"/>
    <property type="match status" value="2"/>
</dbReference>
<dbReference type="PANTHER" id="PTHR46796">
    <property type="entry name" value="HTH-TYPE TRANSCRIPTIONAL ACTIVATOR RHAS-RELATED"/>
    <property type="match status" value="1"/>
</dbReference>
<evidence type="ECO:0000313" key="5">
    <source>
        <dbReference type="EMBL" id="NTF36586.1"/>
    </source>
</evidence>
<protein>
    <submittedName>
        <fullName evidence="6">Helix-turn-helix transcriptional regulator</fullName>
    </submittedName>
</protein>
<evidence type="ECO:0000259" key="4">
    <source>
        <dbReference type="PROSITE" id="PS01124"/>
    </source>
</evidence>
<dbReference type="EMBL" id="CP049206">
    <property type="protein sequence ID" value="QTF99045.1"/>
    <property type="molecule type" value="Genomic_DNA"/>
</dbReference>
<dbReference type="SUPFAM" id="SSF46689">
    <property type="entry name" value="Homeodomain-like"/>
    <property type="match status" value="1"/>
</dbReference>
<keyword evidence="3" id="KW-0804">Transcription</keyword>